<feature type="region of interest" description="Disordered" evidence="1">
    <location>
        <begin position="159"/>
        <end position="215"/>
    </location>
</feature>
<evidence type="ECO:0008006" key="4">
    <source>
        <dbReference type="Google" id="ProtNLM"/>
    </source>
</evidence>
<feature type="compositionally biased region" description="Polar residues" evidence="1">
    <location>
        <begin position="171"/>
        <end position="180"/>
    </location>
</feature>
<gene>
    <name evidence="2" type="ORF">WH47_12565</name>
</gene>
<reference evidence="3" key="1">
    <citation type="submission" date="2015-07" db="EMBL/GenBank/DDBJ databases">
        <title>The genome of Habropoda laboriosa.</title>
        <authorList>
            <person name="Pan H."/>
            <person name="Kapheim K."/>
        </authorList>
    </citation>
    <scope>NUCLEOTIDE SEQUENCE [LARGE SCALE GENOMIC DNA]</scope>
</reference>
<dbReference type="PANTHER" id="PTHR38681:SF1">
    <property type="entry name" value="RETROVIRUS-RELATED POL POLYPROTEIN FROM TRANSPOSON 412-LIKE PROTEIN"/>
    <property type="match status" value="1"/>
</dbReference>
<accession>A0A0L7QJ10</accession>
<evidence type="ECO:0000313" key="2">
    <source>
        <dbReference type="EMBL" id="KOC58627.1"/>
    </source>
</evidence>
<evidence type="ECO:0000256" key="1">
    <source>
        <dbReference type="SAM" id="MobiDB-lite"/>
    </source>
</evidence>
<dbReference type="AlphaFoldDB" id="A0A0L7QJ10"/>
<organism evidence="2 3">
    <name type="scientific">Habropoda laboriosa</name>
    <dbReference type="NCBI Taxonomy" id="597456"/>
    <lineage>
        <taxon>Eukaryota</taxon>
        <taxon>Metazoa</taxon>
        <taxon>Ecdysozoa</taxon>
        <taxon>Arthropoda</taxon>
        <taxon>Hexapoda</taxon>
        <taxon>Insecta</taxon>
        <taxon>Pterygota</taxon>
        <taxon>Neoptera</taxon>
        <taxon>Endopterygota</taxon>
        <taxon>Hymenoptera</taxon>
        <taxon>Apocrita</taxon>
        <taxon>Aculeata</taxon>
        <taxon>Apoidea</taxon>
        <taxon>Anthophila</taxon>
        <taxon>Apidae</taxon>
        <taxon>Habropoda</taxon>
    </lineage>
</organism>
<comment type="caution">
    <text evidence="2">The sequence shown here is derived from an EMBL/GenBank/DDBJ whole genome shotgun (WGS) entry which is preliminary data.</text>
</comment>
<dbReference type="PANTHER" id="PTHR38681">
    <property type="entry name" value="RETROVIRUS-RELATED POL POLYPROTEIN FROM TRANSPOSON 412-LIKE PROTEIN-RELATED"/>
    <property type="match status" value="1"/>
</dbReference>
<name>A0A0L7QJ10_9HYME</name>
<dbReference type="InterPro" id="IPR036397">
    <property type="entry name" value="RNaseH_sf"/>
</dbReference>
<dbReference type="Gene3D" id="3.30.420.10">
    <property type="entry name" value="Ribonuclease H-like superfamily/Ribonuclease H"/>
    <property type="match status" value="1"/>
</dbReference>
<keyword evidence="3" id="KW-1185">Reference proteome</keyword>
<protein>
    <recommendedName>
        <fullName evidence="4">Integrase catalytic domain-containing protein</fullName>
    </recommendedName>
</protein>
<dbReference type="EMBL" id="LHQN01021927">
    <property type="protein sequence ID" value="KOC58627.1"/>
    <property type="molecule type" value="Genomic_DNA"/>
</dbReference>
<dbReference type="GO" id="GO:0003676">
    <property type="term" value="F:nucleic acid binding"/>
    <property type="evidence" value="ECO:0007669"/>
    <property type="project" value="InterPro"/>
</dbReference>
<dbReference type="STRING" id="597456.A0A0L7QJ10"/>
<dbReference type="OrthoDB" id="7695055at2759"/>
<evidence type="ECO:0000313" key="3">
    <source>
        <dbReference type="Proteomes" id="UP000053825"/>
    </source>
</evidence>
<sequence>MVERFHRQLKGAMRCHQNARWTEVLPTIMLGIRAAWREDLRSTAAELVYGETLRLPGEFLSPRPNEADQNPAEFVKGLREHFRGITPASGSNHGTRKVFIFKDLARTDQAFVRNDTVRGILQPPYNGPFRVLTRGPKTFTLSIKGKPVTVTIDRLKPAYTVTDADEPTPDQPANQEQQRANQEHQRPPSTSASGTAHHATRSGRRVRFPDRLQVS</sequence>
<dbReference type="Proteomes" id="UP000053825">
    <property type="component" value="Unassembled WGS sequence"/>
</dbReference>
<proteinExistence type="predicted"/>